<dbReference type="PATRIC" id="fig|1608994.3.peg.1650"/>
<dbReference type="EMBL" id="JYLF01000002">
    <property type="protein sequence ID" value="KMN14711.1"/>
    <property type="molecule type" value="Genomic_DNA"/>
</dbReference>
<dbReference type="Gene3D" id="3.90.1580.10">
    <property type="entry name" value="paralog of FGE (formylglycine-generating enzyme)"/>
    <property type="match status" value="1"/>
</dbReference>
<proteinExistence type="predicted"/>
<dbReference type="STRING" id="1608994.TU86_05285"/>
<evidence type="ECO:0000259" key="1">
    <source>
        <dbReference type="Pfam" id="PF03781"/>
    </source>
</evidence>
<keyword evidence="2" id="KW-0808">Transferase</keyword>
<dbReference type="InterPro" id="IPR042095">
    <property type="entry name" value="SUMF_sf"/>
</dbReference>
<dbReference type="GO" id="GO:0004674">
    <property type="term" value="F:protein serine/threonine kinase activity"/>
    <property type="evidence" value="ECO:0007669"/>
    <property type="project" value="UniProtKB-KW"/>
</dbReference>
<feature type="domain" description="Sulfatase-modifying factor enzyme-like" evidence="1">
    <location>
        <begin position="96"/>
        <end position="338"/>
    </location>
</feature>
<gene>
    <name evidence="2" type="ORF">TU86_05285</name>
</gene>
<sequence length="341" mass="38186">MEFDVANPPKAFAHWPVFDGPLTAQMTDRQLMGLEEHFQPGLNLALPLAEWQQLTQAPASLLCHRVEDPEVALPLRLGAGRYLAETMDPRLDVLNPPMITIEGGWVESGLDEANVDGVMDTLQGLGLDRSWIEKEVPRHTLHLPRYAIGKYPVTNLEYKAFLEDSLQPRIPNNWAFGQFPVERSNHPVYGLEAEDADAYVAWLSARSGRGFRLPTEAEWEYAGAGPENFEFPWGERFLPEHANTAEMAIFNTTPVGMFPLGASPFGCLDMAGNVEEYVADNYAPYPGGKAINDDLVQVVGTHRIARGGSFTRFRDLARNCRRHGKYPRDIYVMGFRLAETL</sequence>
<dbReference type="InterPro" id="IPR005532">
    <property type="entry name" value="SUMF_dom"/>
</dbReference>
<dbReference type="PANTHER" id="PTHR23150">
    <property type="entry name" value="SULFATASE MODIFYING FACTOR 1, 2"/>
    <property type="match status" value="1"/>
</dbReference>
<dbReference type="Proteomes" id="UP000036325">
    <property type="component" value="Unassembled WGS sequence"/>
</dbReference>
<name>A0A0J6LK33_9PSED</name>
<comment type="caution">
    <text evidence="2">The sequence shown here is derived from an EMBL/GenBank/DDBJ whole genome shotgun (WGS) entry which is preliminary data.</text>
</comment>
<evidence type="ECO:0000313" key="3">
    <source>
        <dbReference type="Proteomes" id="UP000036325"/>
    </source>
</evidence>
<evidence type="ECO:0000313" key="2">
    <source>
        <dbReference type="EMBL" id="KMN14711.1"/>
    </source>
</evidence>
<organism evidence="2 3">
    <name type="scientific">Pseudomonas weihenstephanensis</name>
    <dbReference type="NCBI Taxonomy" id="1608994"/>
    <lineage>
        <taxon>Bacteria</taxon>
        <taxon>Pseudomonadati</taxon>
        <taxon>Pseudomonadota</taxon>
        <taxon>Gammaproteobacteria</taxon>
        <taxon>Pseudomonadales</taxon>
        <taxon>Pseudomonadaceae</taxon>
        <taxon>Pseudomonas</taxon>
    </lineage>
</organism>
<dbReference type="SUPFAM" id="SSF56436">
    <property type="entry name" value="C-type lectin-like"/>
    <property type="match status" value="1"/>
</dbReference>
<dbReference type="AlphaFoldDB" id="A0A0J6LK33"/>
<keyword evidence="2" id="KW-0723">Serine/threonine-protein kinase</keyword>
<accession>A0A0J6LK33</accession>
<dbReference type="GO" id="GO:0120147">
    <property type="term" value="F:formylglycine-generating oxidase activity"/>
    <property type="evidence" value="ECO:0007669"/>
    <property type="project" value="TreeGrafter"/>
</dbReference>
<keyword evidence="2" id="KW-0418">Kinase</keyword>
<protein>
    <submittedName>
        <fullName evidence="2">Serine/threonine protein kinase</fullName>
    </submittedName>
</protein>
<dbReference type="Pfam" id="PF03781">
    <property type="entry name" value="FGE-sulfatase"/>
    <property type="match status" value="1"/>
</dbReference>
<dbReference type="InterPro" id="IPR016187">
    <property type="entry name" value="CTDL_fold"/>
</dbReference>
<dbReference type="InterPro" id="IPR051043">
    <property type="entry name" value="Sulfatase_Mod_Factor_Kinase"/>
</dbReference>
<reference evidence="2 3" key="1">
    <citation type="submission" date="2015-02" db="EMBL/GenBank/DDBJ databases">
        <title>Pseudomonas helleri sp. nov. and Pseudomonas weihenstephanensis sp. nov., isolated from raw cows milk.</title>
        <authorList>
            <person name="von Neubeck M."/>
            <person name="Huptas C."/>
            <person name="Wenning M."/>
            <person name="Scherer S."/>
        </authorList>
    </citation>
    <scope>NUCLEOTIDE SEQUENCE [LARGE SCALE GENOMIC DNA]</scope>
    <source>
        <strain evidence="2 3">DSM 29166</strain>
    </source>
</reference>
<dbReference type="PANTHER" id="PTHR23150:SF19">
    <property type="entry name" value="FORMYLGLYCINE-GENERATING ENZYME"/>
    <property type="match status" value="1"/>
</dbReference>